<feature type="transmembrane region" description="Helical" evidence="8">
    <location>
        <begin position="637"/>
        <end position="656"/>
    </location>
</feature>
<reference evidence="13" key="1">
    <citation type="submission" date="2020-12" db="EMBL/GenBank/DDBJ databases">
        <title>Metabolic potential, ecology and presence of endohyphal bacteria is reflected in genomic diversity of Mucoromycotina.</title>
        <authorList>
            <person name="Muszewska A."/>
            <person name="Okrasinska A."/>
            <person name="Steczkiewicz K."/>
            <person name="Drgas O."/>
            <person name="Orlowska M."/>
            <person name="Perlinska-Lenart U."/>
            <person name="Aleksandrzak-Piekarczyk T."/>
            <person name="Szatraj K."/>
            <person name="Zielenkiewicz U."/>
            <person name="Pilsyk S."/>
            <person name="Malc E."/>
            <person name="Mieczkowski P."/>
            <person name="Kruszewska J.S."/>
            <person name="Biernat P."/>
            <person name="Pawlowska J."/>
        </authorList>
    </citation>
    <scope>NUCLEOTIDE SEQUENCE</scope>
    <source>
        <strain evidence="13">WA0000067209</strain>
    </source>
</reference>
<feature type="transmembrane region" description="Helical" evidence="8">
    <location>
        <begin position="12"/>
        <end position="35"/>
    </location>
</feature>
<feature type="transmembrane region" description="Helical" evidence="8">
    <location>
        <begin position="426"/>
        <end position="455"/>
    </location>
</feature>
<feature type="compositionally biased region" description="Basic and acidic residues" evidence="7">
    <location>
        <begin position="722"/>
        <end position="737"/>
    </location>
</feature>
<feature type="transmembrane region" description="Helical" evidence="8">
    <location>
        <begin position="88"/>
        <end position="112"/>
    </location>
</feature>
<feature type="domain" description="CSC1/OSCA1-like N-terminal transmembrane" evidence="11">
    <location>
        <begin position="14"/>
        <end position="160"/>
    </location>
</feature>
<name>A0A8H7Q0P8_MORIS</name>
<evidence type="ECO:0000256" key="4">
    <source>
        <dbReference type="ARBA" id="ARBA00022692"/>
    </source>
</evidence>
<protein>
    <recommendedName>
        <fullName evidence="15">DUF221-domain-containing protein</fullName>
    </recommendedName>
</protein>
<organism evidence="13 14">
    <name type="scientific">Mortierella isabellina</name>
    <name type="common">Filamentous fungus</name>
    <name type="synonym">Umbelopsis isabellina</name>
    <dbReference type="NCBI Taxonomy" id="91625"/>
    <lineage>
        <taxon>Eukaryota</taxon>
        <taxon>Fungi</taxon>
        <taxon>Fungi incertae sedis</taxon>
        <taxon>Mucoromycota</taxon>
        <taxon>Mucoromycotina</taxon>
        <taxon>Umbelopsidomycetes</taxon>
        <taxon>Umbelopsidales</taxon>
        <taxon>Umbelopsidaceae</taxon>
        <taxon>Umbelopsis</taxon>
    </lineage>
</organism>
<evidence type="ECO:0000256" key="7">
    <source>
        <dbReference type="SAM" id="MobiDB-lite"/>
    </source>
</evidence>
<keyword evidence="4 8" id="KW-0812">Transmembrane</keyword>
<dbReference type="InterPro" id="IPR032880">
    <property type="entry name" value="CSC1/OSCA1-like_N"/>
</dbReference>
<dbReference type="Pfam" id="PF02714">
    <property type="entry name" value="RSN1_7TM"/>
    <property type="match status" value="1"/>
</dbReference>
<dbReference type="PANTHER" id="PTHR13018">
    <property type="entry name" value="PROBABLE MEMBRANE PROTEIN DUF221-RELATED"/>
    <property type="match status" value="1"/>
</dbReference>
<dbReference type="InterPro" id="IPR022257">
    <property type="entry name" value="PHM7_ext"/>
</dbReference>
<sequence length="871" mass="97113">MPDASSADPSTSTFVSSIVFNVVIATVLMLCFGIARKISRRIYAPRTYLVSEKRRSPDLPTGIFSWIPALLFTKDVDMRRRMGLDRYMFIRLLRMGIILFAICTLFCIPILIPLNVIDGIGSPGINIMTIGNVKYSGRTWAHAWLAVLVSALTIWMTYRETRRYIQFRHEYLLSSDHANTPTARTILVAGIPAEYNTEEALLSLFNKYPGGVKQIWLNRKVKGLPKKVDKRFKMVKGLEGASLKAMRKTMAPKDGVEHSAQVGVENGSDSIPEQFRPTHRVSPLPIPLPCVGKKVDSISYYEDQIVELNGEIDSKQNEIGSYRQVNSAFIEFNEQIAAHMASQTLAHHKIMTMQPRYIEIAPEDIEWKNMNINPWSRLLRQFISYCITGAIIIFWAIPVAFVSAIANLDTLVSLLPFLAPVNNLPTVALGVIQGVLPAVALAILMALPVIFFTMLSRLEGIPRKSSIELAVLHKYFAFQFVNVVLVSTIAGGVLQSASTIFNNPGSIVGTLANKLPQAATFFITYVMLQATIPAAMELLQIVPLILSWVFAFLASTPRSIYGQRGNCPQVNLGTLIPSHTVIFVLGLLYSCIAPLVLPFVLLFFCTKYFVYVHQFLYVYGREVESGGQCYPKAIRHIYTGLFLFQLTMIGILALQGGATGQYIIMIICIVVTAFAMFIYDRTFKPMLKYLPSSLANPAVPYDLREDSTPEGAASDSVNTHPRQKDLERGPGYEKHDQHVAHHIDHEDGDNDEEHDEDTYKHPAFITAQPTVWLPQDDQGLAQRRISEMESKNIKATTDGAQLPRNKKGKPGRVVLDEDRFSGEHPGVPYDDDKKILAKLNPMRNTDAHEPQPDEPPAQAPAPTSAQAQTAY</sequence>
<feature type="domain" description="10TM putative phosphate transporter extracellular tail" evidence="10">
    <location>
        <begin position="737"/>
        <end position="807"/>
    </location>
</feature>
<feature type="compositionally biased region" description="Low complexity" evidence="7">
    <location>
        <begin position="860"/>
        <end position="871"/>
    </location>
</feature>
<feature type="domain" description="CSC1/OSCA1-like cytosolic" evidence="12">
    <location>
        <begin position="183"/>
        <end position="369"/>
    </location>
</feature>
<keyword evidence="5 8" id="KW-1133">Transmembrane helix</keyword>
<evidence type="ECO:0000259" key="9">
    <source>
        <dbReference type="Pfam" id="PF02714"/>
    </source>
</evidence>
<evidence type="ECO:0008006" key="15">
    <source>
        <dbReference type="Google" id="ProtNLM"/>
    </source>
</evidence>
<comment type="similarity">
    <text evidence="2">Belongs to the CSC1 (TC 1.A.17) family.</text>
</comment>
<evidence type="ECO:0000256" key="3">
    <source>
        <dbReference type="ARBA" id="ARBA00022448"/>
    </source>
</evidence>
<feature type="transmembrane region" description="Helical" evidence="8">
    <location>
        <begin position="475"/>
        <end position="495"/>
    </location>
</feature>
<feature type="transmembrane region" description="Helical" evidence="8">
    <location>
        <begin position="541"/>
        <end position="561"/>
    </location>
</feature>
<dbReference type="Pfam" id="PF13967">
    <property type="entry name" value="RSN1_TM"/>
    <property type="match status" value="1"/>
</dbReference>
<dbReference type="Pfam" id="PF14703">
    <property type="entry name" value="PHM7_cyt"/>
    <property type="match status" value="1"/>
</dbReference>
<dbReference type="GO" id="GO:0005227">
    <property type="term" value="F:calcium-activated cation channel activity"/>
    <property type="evidence" value="ECO:0007669"/>
    <property type="project" value="InterPro"/>
</dbReference>
<evidence type="ECO:0000259" key="10">
    <source>
        <dbReference type="Pfam" id="PF12621"/>
    </source>
</evidence>
<dbReference type="AlphaFoldDB" id="A0A8H7Q0P8"/>
<comment type="caution">
    <text evidence="13">The sequence shown here is derived from an EMBL/GenBank/DDBJ whole genome shotgun (WGS) entry which is preliminary data.</text>
</comment>
<keyword evidence="6 8" id="KW-0472">Membrane</keyword>
<accession>A0A8H7Q0P8</accession>
<dbReference type="EMBL" id="JAEPQZ010000003">
    <property type="protein sequence ID" value="KAG2183385.1"/>
    <property type="molecule type" value="Genomic_DNA"/>
</dbReference>
<feature type="transmembrane region" description="Helical" evidence="8">
    <location>
        <begin position="515"/>
        <end position="534"/>
    </location>
</feature>
<feature type="transmembrane region" description="Helical" evidence="8">
    <location>
        <begin position="382"/>
        <end position="406"/>
    </location>
</feature>
<evidence type="ECO:0000313" key="14">
    <source>
        <dbReference type="Proteomes" id="UP000654370"/>
    </source>
</evidence>
<dbReference type="PANTHER" id="PTHR13018:SF139">
    <property type="entry name" value="PHOSPHATE METABOLISM PROTEIN 7"/>
    <property type="match status" value="1"/>
</dbReference>
<feature type="region of interest" description="Disordered" evidence="7">
    <location>
        <begin position="701"/>
        <end position="737"/>
    </location>
</feature>
<gene>
    <name evidence="13" type="ORF">INT43_006391</name>
</gene>
<evidence type="ECO:0000313" key="13">
    <source>
        <dbReference type="EMBL" id="KAG2183385.1"/>
    </source>
</evidence>
<evidence type="ECO:0000256" key="8">
    <source>
        <dbReference type="SAM" id="Phobius"/>
    </source>
</evidence>
<comment type="subcellular location">
    <subcellularLocation>
        <location evidence="1">Membrane</location>
        <topology evidence="1">Multi-pass membrane protein</topology>
    </subcellularLocation>
</comment>
<feature type="transmembrane region" description="Helical" evidence="8">
    <location>
        <begin position="581"/>
        <end position="604"/>
    </location>
</feature>
<dbReference type="Pfam" id="PF12621">
    <property type="entry name" value="PHM7_ext"/>
    <property type="match status" value="1"/>
</dbReference>
<feature type="domain" description="CSC1/OSCA1-like 7TM region" evidence="9">
    <location>
        <begin position="380"/>
        <end position="651"/>
    </location>
</feature>
<proteinExistence type="inferred from homology"/>
<evidence type="ECO:0000256" key="2">
    <source>
        <dbReference type="ARBA" id="ARBA00007779"/>
    </source>
</evidence>
<feature type="region of interest" description="Disordered" evidence="7">
    <location>
        <begin position="792"/>
        <end position="811"/>
    </location>
</feature>
<evidence type="ECO:0000259" key="11">
    <source>
        <dbReference type="Pfam" id="PF13967"/>
    </source>
</evidence>
<keyword evidence="3" id="KW-0813">Transport</keyword>
<evidence type="ECO:0000256" key="1">
    <source>
        <dbReference type="ARBA" id="ARBA00004141"/>
    </source>
</evidence>
<evidence type="ECO:0000256" key="5">
    <source>
        <dbReference type="ARBA" id="ARBA00022989"/>
    </source>
</evidence>
<feature type="transmembrane region" description="Helical" evidence="8">
    <location>
        <begin position="662"/>
        <end position="679"/>
    </location>
</feature>
<feature type="region of interest" description="Disordered" evidence="7">
    <location>
        <begin position="838"/>
        <end position="871"/>
    </location>
</feature>
<dbReference type="OrthoDB" id="1076608at2759"/>
<keyword evidence="14" id="KW-1185">Reference proteome</keyword>
<dbReference type="InterPro" id="IPR045122">
    <property type="entry name" value="Csc1-like"/>
</dbReference>
<dbReference type="Proteomes" id="UP000654370">
    <property type="component" value="Unassembled WGS sequence"/>
</dbReference>
<evidence type="ECO:0000256" key="6">
    <source>
        <dbReference type="ARBA" id="ARBA00023136"/>
    </source>
</evidence>
<dbReference type="GO" id="GO:0005886">
    <property type="term" value="C:plasma membrane"/>
    <property type="evidence" value="ECO:0007669"/>
    <property type="project" value="TreeGrafter"/>
</dbReference>
<dbReference type="InterPro" id="IPR027815">
    <property type="entry name" value="CSC1/OSCA1-like_cyt"/>
</dbReference>
<dbReference type="InterPro" id="IPR003864">
    <property type="entry name" value="CSC1/OSCA1-like_7TM"/>
</dbReference>
<feature type="transmembrane region" description="Helical" evidence="8">
    <location>
        <begin position="141"/>
        <end position="158"/>
    </location>
</feature>
<evidence type="ECO:0000259" key="12">
    <source>
        <dbReference type="Pfam" id="PF14703"/>
    </source>
</evidence>